<protein>
    <submittedName>
        <fullName evidence="5">Flagellar motor switch protein FliG</fullName>
    </submittedName>
</protein>
<feature type="domain" description="Flagellar motor switch protein FliG C-terminal" evidence="3">
    <location>
        <begin position="331"/>
        <end position="408"/>
    </location>
</feature>
<evidence type="ECO:0000313" key="5">
    <source>
        <dbReference type="EMBL" id="TWT83402.1"/>
    </source>
</evidence>
<dbReference type="Pfam" id="PF01706">
    <property type="entry name" value="FliG_C"/>
    <property type="match status" value="1"/>
</dbReference>
<feature type="signal peptide" evidence="2">
    <location>
        <begin position="1"/>
        <end position="23"/>
    </location>
</feature>
<keyword evidence="5" id="KW-0969">Cilium</keyword>
<dbReference type="InterPro" id="IPR032779">
    <property type="entry name" value="FliG_M"/>
</dbReference>
<gene>
    <name evidence="5" type="primary">fliG_2</name>
    <name evidence="5" type="ORF">CA13_48670</name>
</gene>
<dbReference type="AlphaFoldDB" id="A0A5C5Z7T1"/>
<feature type="compositionally biased region" description="Polar residues" evidence="1">
    <location>
        <begin position="71"/>
        <end position="80"/>
    </location>
</feature>
<keyword evidence="5" id="KW-0966">Cell projection</keyword>
<feature type="domain" description="Flagellar motor switch protein FliG middle" evidence="4">
    <location>
        <begin position="132"/>
        <end position="204"/>
    </location>
</feature>
<dbReference type="InterPro" id="IPR011002">
    <property type="entry name" value="FliG_a-hlx"/>
</dbReference>
<dbReference type="GO" id="GO:0009288">
    <property type="term" value="C:bacterial-type flagellum"/>
    <property type="evidence" value="ECO:0007669"/>
    <property type="project" value="InterPro"/>
</dbReference>
<dbReference type="InterPro" id="IPR023087">
    <property type="entry name" value="Flg_Motor_Flig_C"/>
</dbReference>
<comment type="caution">
    <text evidence="5">The sequence shown here is derived from an EMBL/GenBank/DDBJ whole genome shotgun (WGS) entry which is preliminary data.</text>
</comment>
<dbReference type="Proteomes" id="UP000315010">
    <property type="component" value="Unassembled WGS sequence"/>
</dbReference>
<dbReference type="PANTHER" id="PTHR30534:SF0">
    <property type="entry name" value="FLAGELLAR MOTOR SWITCH PROTEIN FLIG"/>
    <property type="match status" value="1"/>
</dbReference>
<dbReference type="InterPro" id="IPR000090">
    <property type="entry name" value="Flg_Motor_Flig"/>
</dbReference>
<organism evidence="5 6">
    <name type="scientific">Novipirellula herctigrandis</name>
    <dbReference type="NCBI Taxonomy" id="2527986"/>
    <lineage>
        <taxon>Bacteria</taxon>
        <taxon>Pseudomonadati</taxon>
        <taxon>Planctomycetota</taxon>
        <taxon>Planctomycetia</taxon>
        <taxon>Pirellulales</taxon>
        <taxon>Pirellulaceae</taxon>
        <taxon>Novipirellula</taxon>
    </lineage>
</organism>
<evidence type="ECO:0000313" key="6">
    <source>
        <dbReference type="Proteomes" id="UP000315010"/>
    </source>
</evidence>
<evidence type="ECO:0000256" key="1">
    <source>
        <dbReference type="SAM" id="MobiDB-lite"/>
    </source>
</evidence>
<keyword evidence="6" id="KW-1185">Reference proteome</keyword>
<dbReference type="SUPFAM" id="SSF48029">
    <property type="entry name" value="FliG"/>
    <property type="match status" value="3"/>
</dbReference>
<dbReference type="Gene3D" id="1.10.220.30">
    <property type="match status" value="3"/>
</dbReference>
<dbReference type="GO" id="GO:0003774">
    <property type="term" value="F:cytoskeletal motor activity"/>
    <property type="evidence" value="ECO:0007669"/>
    <property type="project" value="InterPro"/>
</dbReference>
<evidence type="ECO:0000256" key="2">
    <source>
        <dbReference type="SAM" id="SignalP"/>
    </source>
</evidence>
<feature type="compositionally biased region" description="Basic and acidic residues" evidence="1">
    <location>
        <begin position="102"/>
        <end position="116"/>
    </location>
</feature>
<feature type="region of interest" description="Disordered" evidence="1">
    <location>
        <begin position="281"/>
        <end position="306"/>
    </location>
</feature>
<dbReference type="OrthoDB" id="269759at2"/>
<sequence precursor="true">MANREAALRRVAIVLSSLPPAVAANLMTSIEPSLKKLVRRAMTNLSDVDPLERRRALAAFKGMVTQSQMDTFTRQNQSVDKASVGTRDDHSDIGHTANVVKRLREDSFDPKTDNDTSNHSPLSFLSDVEDDSLVEMLSLEHPQAVALVLASISPAQAARIIPRLDPAIQSESLSRIGRLGDVPKEAVEELATHLRTRVEQHAQQQNKTTGQRALSAILAAMPNGLSQSQGEMQPLTEAKPQRDASPQRDAYVPTSSATDQVEKETEANANLKHIEVHSLRVAPGTSPTPQEVEKETHSGTPQSTIQGADADEFFAPGAAVLDSTDATHQFLVKLSGKQLCQALGKVQTRQVLLALCGLPNEVCDQALSFLPRAQAKQVRTQMISLESVQLRDIDDAKTAVAKAALQQESNSASSMKRTAMAA</sequence>
<feature type="chain" id="PRO_5023015149" evidence="2">
    <location>
        <begin position="24"/>
        <end position="422"/>
    </location>
</feature>
<feature type="region of interest" description="Disordered" evidence="1">
    <location>
        <begin position="226"/>
        <end position="260"/>
    </location>
</feature>
<keyword evidence="2" id="KW-0732">Signal</keyword>
<accession>A0A5C5Z7T1</accession>
<dbReference type="Pfam" id="PF14841">
    <property type="entry name" value="FliG_M"/>
    <property type="match status" value="1"/>
</dbReference>
<keyword evidence="5" id="KW-0282">Flagellum</keyword>
<evidence type="ECO:0000259" key="3">
    <source>
        <dbReference type="Pfam" id="PF01706"/>
    </source>
</evidence>
<name>A0A5C5Z7T1_9BACT</name>
<dbReference type="PANTHER" id="PTHR30534">
    <property type="entry name" value="FLAGELLAR MOTOR SWITCH PROTEIN FLIG"/>
    <property type="match status" value="1"/>
</dbReference>
<feature type="region of interest" description="Disordered" evidence="1">
    <location>
        <begin position="71"/>
        <end position="123"/>
    </location>
</feature>
<dbReference type="EMBL" id="SJPJ01000001">
    <property type="protein sequence ID" value="TWT83402.1"/>
    <property type="molecule type" value="Genomic_DNA"/>
</dbReference>
<dbReference type="RefSeq" id="WP_146400544.1">
    <property type="nucleotide sequence ID" value="NZ_SJPJ01000001.1"/>
</dbReference>
<dbReference type="GO" id="GO:0006935">
    <property type="term" value="P:chemotaxis"/>
    <property type="evidence" value="ECO:0007669"/>
    <property type="project" value="InterPro"/>
</dbReference>
<proteinExistence type="predicted"/>
<dbReference type="GO" id="GO:0071973">
    <property type="term" value="P:bacterial-type flagellum-dependent cell motility"/>
    <property type="evidence" value="ECO:0007669"/>
    <property type="project" value="InterPro"/>
</dbReference>
<evidence type="ECO:0000259" key="4">
    <source>
        <dbReference type="Pfam" id="PF14841"/>
    </source>
</evidence>
<reference evidence="5 6" key="1">
    <citation type="submission" date="2019-02" db="EMBL/GenBank/DDBJ databases">
        <title>Deep-cultivation of Planctomycetes and their phenomic and genomic characterization uncovers novel biology.</title>
        <authorList>
            <person name="Wiegand S."/>
            <person name="Jogler M."/>
            <person name="Boedeker C."/>
            <person name="Pinto D."/>
            <person name="Vollmers J."/>
            <person name="Rivas-Marin E."/>
            <person name="Kohn T."/>
            <person name="Peeters S.H."/>
            <person name="Heuer A."/>
            <person name="Rast P."/>
            <person name="Oberbeckmann S."/>
            <person name="Bunk B."/>
            <person name="Jeske O."/>
            <person name="Meyerdierks A."/>
            <person name="Storesund J.E."/>
            <person name="Kallscheuer N."/>
            <person name="Luecker S."/>
            <person name="Lage O.M."/>
            <person name="Pohl T."/>
            <person name="Merkel B.J."/>
            <person name="Hornburger P."/>
            <person name="Mueller R.-W."/>
            <person name="Bruemmer F."/>
            <person name="Labrenz M."/>
            <person name="Spormann A.M."/>
            <person name="Op Den Camp H."/>
            <person name="Overmann J."/>
            <person name="Amann R."/>
            <person name="Jetten M.S.M."/>
            <person name="Mascher T."/>
            <person name="Medema M.H."/>
            <person name="Devos D.P."/>
            <person name="Kaster A.-K."/>
            <person name="Ovreas L."/>
            <person name="Rohde M."/>
            <person name="Galperin M.Y."/>
            <person name="Jogler C."/>
        </authorList>
    </citation>
    <scope>NUCLEOTIDE SEQUENCE [LARGE SCALE GENOMIC DNA]</scope>
    <source>
        <strain evidence="5 6">CA13</strain>
    </source>
</reference>